<dbReference type="OrthoDB" id="5387479at2"/>
<keyword evidence="1" id="KW-0472">Membrane</keyword>
<evidence type="ECO:0000256" key="1">
    <source>
        <dbReference type="SAM" id="Phobius"/>
    </source>
</evidence>
<organism evidence="2 3">
    <name type="scientific">Desulfobotulus mexicanus</name>
    <dbReference type="NCBI Taxonomy" id="2586642"/>
    <lineage>
        <taxon>Bacteria</taxon>
        <taxon>Pseudomonadati</taxon>
        <taxon>Thermodesulfobacteriota</taxon>
        <taxon>Desulfobacteria</taxon>
        <taxon>Desulfobacterales</taxon>
        <taxon>Desulfobacteraceae</taxon>
        <taxon>Desulfobotulus</taxon>
    </lineage>
</organism>
<name>A0A5Q4VDZ8_9BACT</name>
<feature type="transmembrane region" description="Helical" evidence="1">
    <location>
        <begin position="49"/>
        <end position="67"/>
    </location>
</feature>
<dbReference type="Proteomes" id="UP000321899">
    <property type="component" value="Unassembled WGS sequence"/>
</dbReference>
<dbReference type="EMBL" id="VDMB01000002">
    <property type="protein sequence ID" value="TYT75865.1"/>
    <property type="molecule type" value="Genomic_DNA"/>
</dbReference>
<feature type="transmembrane region" description="Helical" evidence="1">
    <location>
        <begin position="112"/>
        <end position="131"/>
    </location>
</feature>
<comment type="caution">
    <text evidence="2">The sequence shown here is derived from an EMBL/GenBank/DDBJ whole genome shotgun (WGS) entry which is preliminary data.</text>
</comment>
<proteinExistence type="predicted"/>
<reference evidence="2 3" key="1">
    <citation type="submission" date="2019-06" db="EMBL/GenBank/DDBJ databases">
        <title>Desulfobotulus mexicanus sp. nov., a novel sulfate-reducing bacterium isolated from the sediment of an alkaline crater lake in Mexico.</title>
        <authorList>
            <person name="Hirschler-Rea A."/>
        </authorList>
    </citation>
    <scope>NUCLEOTIDE SEQUENCE [LARGE SCALE GENOMIC DNA]</scope>
    <source>
        <strain evidence="2 3">PAR22N</strain>
    </source>
</reference>
<evidence type="ECO:0000313" key="3">
    <source>
        <dbReference type="Proteomes" id="UP000321899"/>
    </source>
</evidence>
<feature type="transmembrane region" description="Helical" evidence="1">
    <location>
        <begin position="21"/>
        <end position="43"/>
    </location>
</feature>
<evidence type="ECO:0000313" key="2">
    <source>
        <dbReference type="EMBL" id="TYT75865.1"/>
    </source>
</evidence>
<keyword evidence="1" id="KW-1133">Transmembrane helix</keyword>
<keyword evidence="1" id="KW-0812">Transmembrane</keyword>
<keyword evidence="3" id="KW-1185">Reference proteome</keyword>
<gene>
    <name evidence="2" type="ORF">FIM25_02895</name>
</gene>
<dbReference type="AlphaFoldDB" id="A0A5Q4VDZ8"/>
<sequence>MAETGRLEVPHTFPSLVIDSFFALGLFSALMFRIMIVFTQWQVHWFRPAWYAGVVGYLFFFAFRYYVSRKRRKVIADYRLAEKLKDEAVLSREDREALLYIVDSIRKSRENINYLFIFVLSCLAILLDLWMHW</sequence>
<dbReference type="RefSeq" id="WP_139446098.1">
    <property type="nucleotide sequence ID" value="NZ_VDMB01000002.1"/>
</dbReference>
<protein>
    <submittedName>
        <fullName evidence="2">Uncharacterized protein</fullName>
    </submittedName>
</protein>
<accession>A0A5Q4VDZ8</accession>